<dbReference type="RefSeq" id="WP_058370172.1">
    <property type="nucleotide sequence ID" value="NZ_LNTB01000001.1"/>
</dbReference>
<dbReference type="SUPFAM" id="SSF56801">
    <property type="entry name" value="Acetyl-CoA synthetase-like"/>
    <property type="match status" value="1"/>
</dbReference>
<reference evidence="3 4" key="1">
    <citation type="submission" date="2015-11" db="EMBL/GenBank/DDBJ databases">
        <title>Genome sequence of Pyrodictium occultum PL-19, a marine hyperthermophilic archaeon isolated from Volcano, Italy.</title>
        <authorList>
            <person name="Utturkar S."/>
            <person name="Huber H."/>
            <person name="Leptihn S."/>
            <person name="Brown S."/>
            <person name="Stetter K.O."/>
            <person name="Podar M."/>
        </authorList>
    </citation>
    <scope>NUCLEOTIDE SEQUENCE [LARGE SCALE GENOMIC DNA]</scope>
    <source>
        <strain evidence="3 4">PL-19</strain>
    </source>
</reference>
<dbReference type="Proteomes" id="UP000053352">
    <property type="component" value="Unassembled WGS sequence"/>
</dbReference>
<organism evidence="3 4">
    <name type="scientific">Pyrodictium occultum</name>
    <dbReference type="NCBI Taxonomy" id="2309"/>
    <lineage>
        <taxon>Archaea</taxon>
        <taxon>Thermoproteota</taxon>
        <taxon>Thermoprotei</taxon>
        <taxon>Desulfurococcales</taxon>
        <taxon>Pyrodictiaceae</taxon>
        <taxon>Pyrodictium</taxon>
    </lineage>
</organism>
<dbReference type="InterPro" id="IPR042099">
    <property type="entry name" value="ANL_N_sf"/>
</dbReference>
<sequence>MACGYPGTMVDVLLCHAGGQGEREAVVDTEGAGLTYERLLSLSSRAARVLTERYGLGEGGVAAIAPVNKAEAVVALYAVWLAGAAAEVLDPLSHSMDLEMQLRQKPPRVMITHRGMEELHCGVAERLGARCLPAEMLVEEAGHGAPWEGYTRPRAWDTAIIYFYAGIAGRTLPVLHSHSGIAASAHTLVAHYGLSRDDRVFASAPISHALGLQLSLLSALYAGGTAVLYTKRGRLDPGHAASALASSRATMVLGAPGFYQAILSAGYRGHEGLRYAVSAGAPLPRETQEEWGRATGVELLQLYGMTEAAPLTATLPGDNPPGSIGRPMPGVEARLADPGDPSRRAEREGELLARGPMVMKGYMDEEETRRAILPGGWLRTGDILAVDEEGHYYFRGVRKRMLKYKGYPIFPRDLEILLEQHPAVARAVVEGEPAGDLGQVPVARVWLRRGASATREELLDWVNSRVASYKRLRRVEIAGELPGEEQP</sequence>
<dbReference type="Pfam" id="PF00501">
    <property type="entry name" value="AMP-binding"/>
    <property type="match status" value="1"/>
</dbReference>
<dbReference type="Gene3D" id="3.40.50.12780">
    <property type="entry name" value="N-terminal domain of ligase-like"/>
    <property type="match status" value="1"/>
</dbReference>
<dbReference type="Pfam" id="PF13193">
    <property type="entry name" value="AMP-binding_C"/>
    <property type="match status" value="1"/>
</dbReference>
<dbReference type="Gene3D" id="3.30.300.30">
    <property type="match status" value="1"/>
</dbReference>
<evidence type="ECO:0000313" key="3">
    <source>
        <dbReference type="EMBL" id="KSW11497.1"/>
    </source>
</evidence>
<dbReference type="OrthoDB" id="193284at2157"/>
<keyword evidence="4" id="KW-1185">Reference proteome</keyword>
<dbReference type="InterPro" id="IPR000873">
    <property type="entry name" value="AMP-dep_synth/lig_dom"/>
</dbReference>
<feature type="domain" description="AMP-dependent synthetase/ligase" evidence="1">
    <location>
        <begin position="17"/>
        <end position="362"/>
    </location>
</feature>
<comment type="caution">
    <text evidence="3">The sequence shown here is derived from an EMBL/GenBank/DDBJ whole genome shotgun (WGS) entry which is preliminary data.</text>
</comment>
<feature type="domain" description="AMP-binding enzyme C-terminal" evidence="2">
    <location>
        <begin position="415"/>
        <end position="482"/>
    </location>
</feature>
<accession>A0A0V8RTV0</accession>
<name>A0A0V8RTV0_PYROC</name>
<dbReference type="GO" id="GO:0016405">
    <property type="term" value="F:CoA-ligase activity"/>
    <property type="evidence" value="ECO:0007669"/>
    <property type="project" value="TreeGrafter"/>
</dbReference>
<evidence type="ECO:0000259" key="2">
    <source>
        <dbReference type="Pfam" id="PF13193"/>
    </source>
</evidence>
<gene>
    <name evidence="3" type="ORF">CF15_01225</name>
</gene>
<dbReference type="InterPro" id="IPR025110">
    <property type="entry name" value="AMP-bd_C"/>
</dbReference>
<dbReference type="PANTHER" id="PTHR24096">
    <property type="entry name" value="LONG-CHAIN-FATTY-ACID--COA LIGASE"/>
    <property type="match status" value="1"/>
</dbReference>
<protein>
    <recommendedName>
        <fullName evidence="5">AMP-dependent synthetase/ligase domain-containing protein</fullName>
    </recommendedName>
</protein>
<dbReference type="EMBL" id="LNTB01000001">
    <property type="protein sequence ID" value="KSW11497.1"/>
    <property type="molecule type" value="Genomic_DNA"/>
</dbReference>
<dbReference type="InterPro" id="IPR045851">
    <property type="entry name" value="AMP-bd_C_sf"/>
</dbReference>
<evidence type="ECO:0000313" key="4">
    <source>
        <dbReference type="Proteomes" id="UP000053352"/>
    </source>
</evidence>
<dbReference type="AlphaFoldDB" id="A0A0V8RTV0"/>
<evidence type="ECO:0000259" key="1">
    <source>
        <dbReference type="Pfam" id="PF00501"/>
    </source>
</evidence>
<dbReference type="STRING" id="2309.CF15_01225"/>
<evidence type="ECO:0008006" key="5">
    <source>
        <dbReference type="Google" id="ProtNLM"/>
    </source>
</evidence>
<proteinExistence type="predicted"/>